<name>A0A0A9EDH5_ARUDO</name>
<dbReference type="EMBL" id="GBRH01199071">
    <property type="protein sequence ID" value="JAD98824.1"/>
    <property type="molecule type" value="Transcribed_RNA"/>
</dbReference>
<reference evidence="1" key="1">
    <citation type="submission" date="2014-09" db="EMBL/GenBank/DDBJ databases">
        <authorList>
            <person name="Magalhaes I.L.F."/>
            <person name="Oliveira U."/>
            <person name="Santos F.R."/>
            <person name="Vidigal T.H.D.A."/>
            <person name="Brescovit A.D."/>
            <person name="Santos A.J."/>
        </authorList>
    </citation>
    <scope>NUCLEOTIDE SEQUENCE</scope>
    <source>
        <tissue evidence="1">Shoot tissue taken approximately 20 cm above the soil surface</tissue>
    </source>
</reference>
<dbReference type="AlphaFoldDB" id="A0A0A9EDH5"/>
<organism evidence="1">
    <name type="scientific">Arundo donax</name>
    <name type="common">Giant reed</name>
    <name type="synonym">Donax arundinaceus</name>
    <dbReference type="NCBI Taxonomy" id="35708"/>
    <lineage>
        <taxon>Eukaryota</taxon>
        <taxon>Viridiplantae</taxon>
        <taxon>Streptophyta</taxon>
        <taxon>Embryophyta</taxon>
        <taxon>Tracheophyta</taxon>
        <taxon>Spermatophyta</taxon>
        <taxon>Magnoliopsida</taxon>
        <taxon>Liliopsida</taxon>
        <taxon>Poales</taxon>
        <taxon>Poaceae</taxon>
        <taxon>PACMAD clade</taxon>
        <taxon>Arundinoideae</taxon>
        <taxon>Arundineae</taxon>
        <taxon>Arundo</taxon>
    </lineage>
</organism>
<sequence>MYLLWTECGIPDYACSLLAPCVPCQQIVCYHCNSLTLTFAHVDSD</sequence>
<protein>
    <submittedName>
        <fullName evidence="1">Uncharacterized protein</fullName>
    </submittedName>
</protein>
<proteinExistence type="predicted"/>
<accession>A0A0A9EDH5</accession>
<evidence type="ECO:0000313" key="1">
    <source>
        <dbReference type="EMBL" id="JAD98824.1"/>
    </source>
</evidence>
<reference evidence="1" key="2">
    <citation type="journal article" date="2015" name="Data Brief">
        <title>Shoot transcriptome of the giant reed, Arundo donax.</title>
        <authorList>
            <person name="Barrero R.A."/>
            <person name="Guerrero F.D."/>
            <person name="Moolhuijzen P."/>
            <person name="Goolsby J.A."/>
            <person name="Tidwell J."/>
            <person name="Bellgard S.E."/>
            <person name="Bellgard M.I."/>
        </authorList>
    </citation>
    <scope>NUCLEOTIDE SEQUENCE</scope>
    <source>
        <tissue evidence="1">Shoot tissue taken approximately 20 cm above the soil surface</tissue>
    </source>
</reference>